<organism evidence="2 3">
    <name type="scientific">Dialister succinatiphilus YIT 11850</name>
    <dbReference type="NCBI Taxonomy" id="742743"/>
    <lineage>
        <taxon>Bacteria</taxon>
        <taxon>Bacillati</taxon>
        <taxon>Bacillota</taxon>
        <taxon>Negativicutes</taxon>
        <taxon>Veillonellales</taxon>
        <taxon>Veillonellaceae</taxon>
        <taxon>Dialister</taxon>
    </lineage>
</organism>
<evidence type="ECO:0000256" key="1">
    <source>
        <dbReference type="SAM" id="MobiDB-lite"/>
    </source>
</evidence>
<dbReference type="EMBL" id="ADLT01000015">
    <property type="protein sequence ID" value="EHO63531.1"/>
    <property type="molecule type" value="Genomic_DNA"/>
</dbReference>
<evidence type="ECO:0000313" key="3">
    <source>
        <dbReference type="Proteomes" id="UP000003277"/>
    </source>
</evidence>
<dbReference type="PATRIC" id="fig|742743.3.peg.564"/>
<dbReference type="HOGENOM" id="CLU_3250606_0_0_9"/>
<gene>
    <name evidence="2" type="ORF">HMPREF9453_00548</name>
</gene>
<dbReference type="Proteomes" id="UP000003277">
    <property type="component" value="Unassembled WGS sequence"/>
</dbReference>
<accession>H1CYW0</accession>
<dbReference type="AlphaFoldDB" id="H1CYW0"/>
<sequence>MERCFLCHRKMDEKTGLCTNPKCVRSKPLPEKKEEKKDGEKA</sequence>
<proteinExistence type="predicted"/>
<keyword evidence="3" id="KW-1185">Reference proteome</keyword>
<comment type="caution">
    <text evidence="2">The sequence shown here is derived from an EMBL/GenBank/DDBJ whole genome shotgun (WGS) entry which is preliminary data.</text>
</comment>
<reference evidence="2 3" key="1">
    <citation type="submission" date="2011-11" db="EMBL/GenBank/DDBJ databases">
        <title>The Genome Sequence of Dialister succinatiphilus YIT 11850.</title>
        <authorList>
            <consortium name="The Broad Institute Genome Sequencing Platform"/>
            <person name="Earl A."/>
            <person name="Ward D."/>
            <person name="Feldgarden M."/>
            <person name="Gevers D."/>
            <person name="Morotomi M."/>
            <person name="Young S.K."/>
            <person name="Zeng Q."/>
            <person name="Gargeya S."/>
            <person name="Fitzgerald M."/>
            <person name="Haas B."/>
            <person name="Abouelleil A."/>
            <person name="Alvarado L."/>
            <person name="Arachchi H.M."/>
            <person name="Berlin A."/>
            <person name="Brown A."/>
            <person name="Chapman S.B."/>
            <person name="Dunbar C."/>
            <person name="Gearin G."/>
            <person name="Goldberg J."/>
            <person name="Griggs A."/>
            <person name="Gujja S."/>
            <person name="Heiman D."/>
            <person name="Howarth C."/>
            <person name="Lui A."/>
            <person name="MacDonald P.J.P."/>
            <person name="Montmayeur A."/>
            <person name="Murphy C."/>
            <person name="Neiman D."/>
            <person name="Pearson M."/>
            <person name="Priest M."/>
            <person name="Roberts A."/>
            <person name="Saif S."/>
            <person name="Shea T."/>
            <person name="Sisk P."/>
            <person name="Stolte C."/>
            <person name="Sykes S."/>
            <person name="Wortman J."/>
            <person name="Nusbaum C."/>
            <person name="Birren B."/>
        </authorList>
    </citation>
    <scope>NUCLEOTIDE SEQUENCE [LARGE SCALE GENOMIC DNA]</scope>
    <source>
        <strain evidence="2 3">YIT 11850</strain>
    </source>
</reference>
<protein>
    <submittedName>
        <fullName evidence="2">Uncharacterized protein</fullName>
    </submittedName>
</protein>
<feature type="region of interest" description="Disordered" evidence="1">
    <location>
        <begin position="23"/>
        <end position="42"/>
    </location>
</feature>
<feature type="compositionally biased region" description="Basic and acidic residues" evidence="1">
    <location>
        <begin position="28"/>
        <end position="42"/>
    </location>
</feature>
<evidence type="ECO:0000313" key="2">
    <source>
        <dbReference type="EMBL" id="EHO63531.1"/>
    </source>
</evidence>
<name>H1CYW0_9FIRM</name>